<protein>
    <submittedName>
        <fullName evidence="1">Uncharacterized protein</fullName>
    </submittedName>
</protein>
<accession>A0A2P7RHN5</accession>
<organism evidence="1 2">
    <name type="scientific">Pseudaminobacter soli</name>
    <name type="common">ex Li et al. 2025</name>
    <dbReference type="NCBI Taxonomy" id="1295366"/>
    <lineage>
        <taxon>Bacteria</taxon>
        <taxon>Pseudomonadati</taxon>
        <taxon>Pseudomonadota</taxon>
        <taxon>Alphaproteobacteria</taxon>
        <taxon>Hyphomicrobiales</taxon>
        <taxon>Phyllobacteriaceae</taxon>
        <taxon>Pseudaminobacter</taxon>
    </lineage>
</organism>
<comment type="caution">
    <text evidence="1">The sequence shown here is derived from an EMBL/GenBank/DDBJ whole genome shotgun (WGS) entry which is preliminary data.</text>
</comment>
<gene>
    <name evidence="1" type="ORF">C7I85_30190</name>
</gene>
<keyword evidence="2" id="KW-1185">Reference proteome</keyword>
<dbReference type="Proteomes" id="UP000240653">
    <property type="component" value="Unassembled WGS sequence"/>
</dbReference>
<dbReference type="EMBL" id="PXYL01000059">
    <property type="protein sequence ID" value="PSJ49697.1"/>
    <property type="molecule type" value="Genomic_DNA"/>
</dbReference>
<sequence length="213" mass="22581">MLSIGALAGASAFAAGISSSIPDNGPAVGTAGVASKTLPAQPLVDGQIWNHSCIAEACQGKFESAVLVLKPSDSAISGLQYVRGFGGFHGGGGGFHGFGGGGFHGFGGGGFHGMGGFHGGGFHGMGGFHGFHGFHGGHFHNGHFFNGGDGFFDGDGGWDWGWFGLGLPWIYPWYYDGGYYGAYHPAYYHVRWHHRHAGWCRYHWHRGHRVCIR</sequence>
<proteinExistence type="predicted"/>
<dbReference type="AlphaFoldDB" id="A0A2P7RHN5"/>
<name>A0A2P7RHN5_9HYPH</name>
<reference evidence="1 2" key="1">
    <citation type="submission" date="2018-03" db="EMBL/GenBank/DDBJ databases">
        <title>The draft genome of Mesorhizobium soli JCM 19897.</title>
        <authorList>
            <person name="Li L."/>
            <person name="Liu L."/>
            <person name="Liang L."/>
            <person name="Wang T."/>
            <person name="Zhang X."/>
        </authorList>
    </citation>
    <scope>NUCLEOTIDE SEQUENCE [LARGE SCALE GENOMIC DNA]</scope>
    <source>
        <strain evidence="1 2">JCM 19897</strain>
    </source>
</reference>
<evidence type="ECO:0000313" key="1">
    <source>
        <dbReference type="EMBL" id="PSJ49697.1"/>
    </source>
</evidence>
<evidence type="ECO:0000313" key="2">
    <source>
        <dbReference type="Proteomes" id="UP000240653"/>
    </source>
</evidence>